<dbReference type="EMBL" id="LYXE01000187">
    <property type="protein sequence ID" value="PDV96650.1"/>
    <property type="molecule type" value="Genomic_DNA"/>
</dbReference>
<dbReference type="Proteomes" id="UP000220922">
    <property type="component" value="Unassembled WGS sequence"/>
</dbReference>
<evidence type="ECO:0000313" key="2">
    <source>
        <dbReference type="Proteomes" id="UP000220922"/>
    </source>
</evidence>
<dbReference type="SUPFAM" id="SSF158446">
    <property type="entry name" value="IVS-encoded protein-like"/>
    <property type="match status" value="1"/>
</dbReference>
<protein>
    <recommendedName>
        <fullName evidence="3">Four helix bundle protein</fullName>
    </recommendedName>
</protein>
<evidence type="ECO:0000313" key="1">
    <source>
        <dbReference type="EMBL" id="PDV96650.1"/>
    </source>
</evidence>
<dbReference type="AlphaFoldDB" id="A0A2H3L346"/>
<dbReference type="RefSeq" id="WP_097655254.1">
    <property type="nucleotide sequence ID" value="NZ_LYXE01000187.1"/>
</dbReference>
<sequence>MASGAELRERTKAYASRIIKLYSHLQQTHRFDDAAMVLGKQLLRSGTSVAANHREAKYTRSKADRIAKFNIILQELEESALWLELLNDHHMANAEGLRQVLDETNQLIGIFITSMKTLHSEQGDA</sequence>
<dbReference type="InterPro" id="IPR036583">
    <property type="entry name" value="23S_rRNA_IVS_sf"/>
</dbReference>
<keyword evidence="2" id="KW-1185">Reference proteome</keyword>
<name>A0A2H3L346_9CHLR</name>
<comment type="caution">
    <text evidence="1">The sequence shown here is derived from an EMBL/GenBank/DDBJ whole genome shotgun (WGS) entry which is preliminary data.</text>
</comment>
<accession>A0A2H3L346</accession>
<dbReference type="PANTHER" id="PTHR38471:SF2">
    <property type="entry name" value="FOUR HELIX BUNDLE PROTEIN"/>
    <property type="match status" value="1"/>
</dbReference>
<reference evidence="1 2" key="1">
    <citation type="submission" date="2016-05" db="EMBL/GenBank/DDBJ databases">
        <authorList>
            <person name="Lavstsen T."/>
            <person name="Jespersen J.S."/>
        </authorList>
    </citation>
    <scope>NUCLEOTIDE SEQUENCE [LARGE SCALE GENOMIC DNA]</scope>
    <source>
        <strain evidence="1 2">B7-9</strain>
    </source>
</reference>
<evidence type="ECO:0008006" key="3">
    <source>
        <dbReference type="Google" id="ProtNLM"/>
    </source>
</evidence>
<dbReference type="PANTHER" id="PTHR38471">
    <property type="entry name" value="FOUR HELIX BUNDLE PROTEIN"/>
    <property type="match status" value="1"/>
</dbReference>
<dbReference type="PIRSF" id="PIRSF035652">
    <property type="entry name" value="CHP02436"/>
    <property type="match status" value="1"/>
</dbReference>
<dbReference type="InterPro" id="IPR012657">
    <property type="entry name" value="23S_rRNA-intervening_sequence"/>
</dbReference>
<dbReference type="NCBIfam" id="TIGR02436">
    <property type="entry name" value="four helix bundle protein"/>
    <property type="match status" value="1"/>
</dbReference>
<proteinExistence type="predicted"/>
<gene>
    <name evidence="1" type="ORF">A9Q02_22675</name>
</gene>
<dbReference type="OrthoDB" id="285993at2"/>
<dbReference type="Gene3D" id="1.20.1440.60">
    <property type="entry name" value="23S rRNA-intervening sequence"/>
    <property type="match status" value="1"/>
</dbReference>
<organism evidence="1 2">
    <name type="scientific">Candidatus Chloroploca asiatica</name>
    <dbReference type="NCBI Taxonomy" id="1506545"/>
    <lineage>
        <taxon>Bacteria</taxon>
        <taxon>Bacillati</taxon>
        <taxon>Chloroflexota</taxon>
        <taxon>Chloroflexia</taxon>
        <taxon>Chloroflexales</taxon>
        <taxon>Chloroflexineae</taxon>
        <taxon>Oscillochloridaceae</taxon>
        <taxon>Candidatus Chloroploca</taxon>
    </lineage>
</organism>
<dbReference type="Pfam" id="PF05635">
    <property type="entry name" value="23S_rRNA_IVP"/>
    <property type="match status" value="1"/>
</dbReference>